<evidence type="ECO:0000313" key="3">
    <source>
        <dbReference type="RefSeq" id="XP_064076131.1"/>
    </source>
</evidence>
<reference evidence="3" key="1">
    <citation type="submission" date="2025-08" db="UniProtKB">
        <authorList>
            <consortium name="RefSeq"/>
        </authorList>
    </citation>
    <scope>IDENTIFICATION</scope>
    <source>
        <tissue evidence="3">Whole body</tissue>
    </source>
</reference>
<keyword evidence="2" id="KW-1185">Reference proteome</keyword>
<accession>A0ABM4AXU4</accession>
<feature type="compositionally biased region" description="Basic and acidic residues" evidence="1">
    <location>
        <begin position="37"/>
        <end position="46"/>
    </location>
</feature>
<dbReference type="RefSeq" id="XP_064076131.1">
    <property type="nucleotide sequence ID" value="XM_064220061.1"/>
</dbReference>
<feature type="compositionally biased region" description="Basic residues" evidence="1">
    <location>
        <begin position="156"/>
        <end position="167"/>
    </location>
</feature>
<feature type="region of interest" description="Disordered" evidence="1">
    <location>
        <begin position="37"/>
        <end position="167"/>
    </location>
</feature>
<gene>
    <name evidence="3" type="primary">LOC135194515</name>
</gene>
<sequence length="167" mass="17905">MAPVFVNILVHDKVSCVGVPVDTDTLGTRSTILDDRSSTKTFDKSRTTSSTSINTSKTDRDSVADSKPHPAKCSGRVVASVRALPRSEPVPTSPRAASPRHASPRHASPRHARSSGTPPPPPPRNIRRQDSSASSSQSPPPVPVRMAMTVTDNTARKAKRKTNKTPR</sequence>
<dbReference type="Proteomes" id="UP001652626">
    <property type="component" value="Chromosome 31"/>
</dbReference>
<dbReference type="GeneID" id="135194515"/>
<feature type="compositionally biased region" description="Basic and acidic residues" evidence="1">
    <location>
        <begin position="57"/>
        <end position="68"/>
    </location>
</feature>
<feature type="compositionally biased region" description="Low complexity" evidence="1">
    <location>
        <begin position="47"/>
        <end position="56"/>
    </location>
</feature>
<evidence type="ECO:0000313" key="2">
    <source>
        <dbReference type="Proteomes" id="UP001652626"/>
    </source>
</evidence>
<protein>
    <submittedName>
        <fullName evidence="3">Uncharacterized protein LOC135194515</fullName>
    </submittedName>
</protein>
<evidence type="ECO:0000256" key="1">
    <source>
        <dbReference type="SAM" id="MobiDB-lite"/>
    </source>
</evidence>
<proteinExistence type="predicted"/>
<feature type="compositionally biased region" description="Basic residues" evidence="1">
    <location>
        <begin position="102"/>
        <end position="113"/>
    </location>
</feature>
<organism evidence="2 3">
    <name type="scientific">Vanessa tameamea</name>
    <name type="common">Kamehameha butterfly</name>
    <dbReference type="NCBI Taxonomy" id="334116"/>
    <lineage>
        <taxon>Eukaryota</taxon>
        <taxon>Metazoa</taxon>
        <taxon>Ecdysozoa</taxon>
        <taxon>Arthropoda</taxon>
        <taxon>Hexapoda</taxon>
        <taxon>Insecta</taxon>
        <taxon>Pterygota</taxon>
        <taxon>Neoptera</taxon>
        <taxon>Endopterygota</taxon>
        <taxon>Lepidoptera</taxon>
        <taxon>Glossata</taxon>
        <taxon>Ditrysia</taxon>
        <taxon>Papilionoidea</taxon>
        <taxon>Nymphalidae</taxon>
        <taxon>Nymphalinae</taxon>
        <taxon>Vanessa</taxon>
    </lineage>
</organism>
<name>A0ABM4AXU4_VANTA</name>